<sequence length="348" mass="37266">MTTQQKALLLKTKHGQFTIENIPIPTPGPDELLVKIESAALNPLDWKVQAWGIVREDYPIILGYDVAGIVEKVGPGVQKFVRGDKVMFQAGPTSNYGAFQQYALSKAHLTAKVPNNITFDEAASIPVGVNTATLGLFSHGITLDGDALYPPYGKSGHGKYAGKPIVIFGGSSCVGQFTLQVAKLAGFSPIITTASLRNADILKELGATHVFDRNLSSSALREEIAKTTSKPLEIVYDTISIPVTQNAAFDITAPDGYLVLLLPEAIDPVKKASQPKHVIFHEGATDSVFDESNRIWSTLTGLVEEGVIKPMRVQILSGGLAGVVEGLDLLKNDKVSATKLVVHPQETA</sequence>
<keyword evidence="3" id="KW-1185">Reference proteome</keyword>
<dbReference type="Pfam" id="PF00107">
    <property type="entry name" value="ADH_zinc_N"/>
    <property type="match status" value="1"/>
</dbReference>
<evidence type="ECO:0000313" key="2">
    <source>
        <dbReference type="EMBL" id="EMD35044.1"/>
    </source>
</evidence>
<evidence type="ECO:0000259" key="1">
    <source>
        <dbReference type="SMART" id="SM00829"/>
    </source>
</evidence>
<dbReference type="EMBL" id="KB445801">
    <property type="protein sequence ID" value="EMD35044.1"/>
    <property type="molecule type" value="Genomic_DNA"/>
</dbReference>
<dbReference type="PANTHER" id="PTHR45348">
    <property type="entry name" value="HYPOTHETICAL OXIDOREDUCTASE (EUROFUNG)"/>
    <property type="match status" value="1"/>
</dbReference>
<dbReference type="InterPro" id="IPR020843">
    <property type="entry name" value="ER"/>
</dbReference>
<dbReference type="Proteomes" id="UP000016930">
    <property type="component" value="Unassembled WGS sequence"/>
</dbReference>
<organism evidence="2 3">
    <name type="scientific">Ceriporiopsis subvermispora (strain B)</name>
    <name type="common">White-rot fungus</name>
    <name type="synonym">Gelatoporia subvermispora</name>
    <dbReference type="NCBI Taxonomy" id="914234"/>
    <lineage>
        <taxon>Eukaryota</taxon>
        <taxon>Fungi</taxon>
        <taxon>Dikarya</taxon>
        <taxon>Basidiomycota</taxon>
        <taxon>Agaricomycotina</taxon>
        <taxon>Agaricomycetes</taxon>
        <taxon>Polyporales</taxon>
        <taxon>Gelatoporiaceae</taxon>
        <taxon>Gelatoporia</taxon>
    </lineage>
</organism>
<reference evidence="2 3" key="1">
    <citation type="journal article" date="2012" name="Proc. Natl. Acad. Sci. U.S.A.">
        <title>Comparative genomics of Ceriporiopsis subvermispora and Phanerochaete chrysosporium provide insight into selective ligninolysis.</title>
        <authorList>
            <person name="Fernandez-Fueyo E."/>
            <person name="Ruiz-Duenas F.J."/>
            <person name="Ferreira P."/>
            <person name="Floudas D."/>
            <person name="Hibbett D.S."/>
            <person name="Canessa P."/>
            <person name="Larrondo L.F."/>
            <person name="James T.Y."/>
            <person name="Seelenfreund D."/>
            <person name="Lobos S."/>
            <person name="Polanco R."/>
            <person name="Tello M."/>
            <person name="Honda Y."/>
            <person name="Watanabe T."/>
            <person name="Watanabe T."/>
            <person name="Ryu J.S."/>
            <person name="Kubicek C.P."/>
            <person name="Schmoll M."/>
            <person name="Gaskell J."/>
            <person name="Hammel K.E."/>
            <person name="St John F.J."/>
            <person name="Vanden Wymelenberg A."/>
            <person name="Sabat G."/>
            <person name="Splinter BonDurant S."/>
            <person name="Syed K."/>
            <person name="Yadav J.S."/>
            <person name="Doddapaneni H."/>
            <person name="Subramanian V."/>
            <person name="Lavin J.L."/>
            <person name="Oguiza J.A."/>
            <person name="Perez G."/>
            <person name="Pisabarro A.G."/>
            <person name="Ramirez L."/>
            <person name="Santoyo F."/>
            <person name="Master E."/>
            <person name="Coutinho P.M."/>
            <person name="Henrissat B."/>
            <person name="Lombard V."/>
            <person name="Magnuson J.K."/>
            <person name="Kuees U."/>
            <person name="Hori C."/>
            <person name="Igarashi K."/>
            <person name="Samejima M."/>
            <person name="Held B.W."/>
            <person name="Barry K.W."/>
            <person name="LaButti K.M."/>
            <person name="Lapidus A."/>
            <person name="Lindquist E.A."/>
            <person name="Lucas S.M."/>
            <person name="Riley R."/>
            <person name="Salamov A.A."/>
            <person name="Hoffmeister D."/>
            <person name="Schwenk D."/>
            <person name="Hadar Y."/>
            <person name="Yarden O."/>
            <person name="de Vries R.P."/>
            <person name="Wiebenga A."/>
            <person name="Stenlid J."/>
            <person name="Eastwood D."/>
            <person name="Grigoriev I.V."/>
            <person name="Berka R.M."/>
            <person name="Blanchette R.A."/>
            <person name="Kersten P."/>
            <person name="Martinez A.T."/>
            <person name="Vicuna R."/>
            <person name="Cullen D."/>
        </authorList>
    </citation>
    <scope>NUCLEOTIDE SEQUENCE [LARGE SCALE GENOMIC DNA]</scope>
    <source>
        <strain evidence="2 3">B</strain>
    </source>
</reference>
<dbReference type="InterPro" id="IPR036291">
    <property type="entry name" value="NAD(P)-bd_dom_sf"/>
</dbReference>
<dbReference type="SUPFAM" id="SSF51735">
    <property type="entry name" value="NAD(P)-binding Rossmann-fold domains"/>
    <property type="match status" value="1"/>
</dbReference>
<dbReference type="PANTHER" id="PTHR45348:SF2">
    <property type="entry name" value="ZINC-TYPE ALCOHOL DEHYDROGENASE-LIKE PROTEIN C2E1P3.01"/>
    <property type="match status" value="1"/>
</dbReference>
<proteinExistence type="predicted"/>
<dbReference type="Gene3D" id="3.90.180.10">
    <property type="entry name" value="Medium-chain alcohol dehydrogenases, catalytic domain"/>
    <property type="match status" value="1"/>
</dbReference>
<dbReference type="GO" id="GO:0016651">
    <property type="term" value="F:oxidoreductase activity, acting on NAD(P)H"/>
    <property type="evidence" value="ECO:0007669"/>
    <property type="project" value="InterPro"/>
</dbReference>
<gene>
    <name evidence="2" type="ORF">CERSUDRAFT_54060</name>
</gene>
<dbReference type="OrthoDB" id="3233595at2759"/>
<protein>
    <recommendedName>
        <fullName evidence="1">Enoyl reductase (ER) domain-containing protein</fullName>
    </recommendedName>
</protein>
<accession>M2PGC8</accession>
<dbReference type="AlphaFoldDB" id="M2PGC8"/>
<dbReference type="InterPro" id="IPR047122">
    <property type="entry name" value="Trans-enoyl_RdTase-like"/>
</dbReference>
<name>M2PGC8_CERS8</name>
<dbReference type="InterPro" id="IPR011032">
    <property type="entry name" value="GroES-like_sf"/>
</dbReference>
<dbReference type="CDD" id="cd08249">
    <property type="entry name" value="enoyl_reductase_like"/>
    <property type="match status" value="1"/>
</dbReference>
<dbReference type="Pfam" id="PF08240">
    <property type="entry name" value="ADH_N"/>
    <property type="match status" value="1"/>
</dbReference>
<dbReference type="InterPro" id="IPR013154">
    <property type="entry name" value="ADH-like_N"/>
</dbReference>
<dbReference type="InterPro" id="IPR013149">
    <property type="entry name" value="ADH-like_C"/>
</dbReference>
<dbReference type="HOGENOM" id="CLU_026673_16_5_1"/>
<dbReference type="SUPFAM" id="SSF50129">
    <property type="entry name" value="GroES-like"/>
    <property type="match status" value="1"/>
</dbReference>
<dbReference type="SMART" id="SM00829">
    <property type="entry name" value="PKS_ER"/>
    <property type="match status" value="1"/>
</dbReference>
<dbReference type="STRING" id="914234.M2PGC8"/>
<feature type="domain" description="Enoyl reductase (ER)" evidence="1">
    <location>
        <begin position="15"/>
        <end position="342"/>
    </location>
</feature>
<dbReference type="Gene3D" id="3.40.50.720">
    <property type="entry name" value="NAD(P)-binding Rossmann-like Domain"/>
    <property type="match status" value="1"/>
</dbReference>
<evidence type="ECO:0000313" key="3">
    <source>
        <dbReference type="Proteomes" id="UP000016930"/>
    </source>
</evidence>